<evidence type="ECO:0000313" key="2">
    <source>
        <dbReference type="EMBL" id="MDA3732346.1"/>
    </source>
</evidence>
<dbReference type="AlphaFoldDB" id="A0AA42J1P3"/>
<feature type="domain" description="HTH cro/C1-type" evidence="1">
    <location>
        <begin position="6"/>
        <end position="60"/>
    </location>
</feature>
<reference evidence="2" key="1">
    <citation type="journal article" date="2023" name="Int. J. Syst. Evol. Microbiol.">
        <title>&lt;i&gt;Holtiella tumoricola&lt;/i&gt; gen. nov. sp. nov., isolated from a human clinical sample.</title>
        <authorList>
            <person name="Allen-Vercoe E."/>
            <person name="Daigneault M.C."/>
            <person name="Vancuren S.J."/>
            <person name="Cochrane K."/>
            <person name="O'Neal L.L."/>
            <person name="Sankaranarayanan K."/>
            <person name="Lawson P.A."/>
        </authorList>
    </citation>
    <scope>NUCLEOTIDE SEQUENCE</scope>
    <source>
        <strain evidence="2">CC70A</strain>
    </source>
</reference>
<protein>
    <submittedName>
        <fullName evidence="2">Helix-turn-helix transcriptional regulator</fullName>
    </submittedName>
</protein>
<dbReference type="Proteomes" id="UP001169242">
    <property type="component" value="Unassembled WGS sequence"/>
</dbReference>
<keyword evidence="3" id="KW-1185">Reference proteome</keyword>
<sequence length="70" mass="8282">MDSNELRAQMVRKGFKVERLAEKMGISRSALYRKIHGSSEFNREEIFKISNLLELQPEDVYNIFFKKQVS</sequence>
<comment type="caution">
    <text evidence="2">The sequence shown here is derived from an EMBL/GenBank/DDBJ whole genome shotgun (WGS) entry which is preliminary data.</text>
</comment>
<dbReference type="Gene3D" id="1.10.260.40">
    <property type="entry name" value="lambda repressor-like DNA-binding domains"/>
    <property type="match status" value="1"/>
</dbReference>
<evidence type="ECO:0000313" key="3">
    <source>
        <dbReference type="Proteomes" id="UP001169242"/>
    </source>
</evidence>
<dbReference type="PROSITE" id="PS50943">
    <property type="entry name" value="HTH_CROC1"/>
    <property type="match status" value="1"/>
</dbReference>
<dbReference type="InterPro" id="IPR001387">
    <property type="entry name" value="Cro/C1-type_HTH"/>
</dbReference>
<organism evidence="2 3">
    <name type="scientific">Holtiella tumoricola</name>
    <dbReference type="NCBI Taxonomy" id="3018743"/>
    <lineage>
        <taxon>Bacteria</taxon>
        <taxon>Bacillati</taxon>
        <taxon>Bacillota</taxon>
        <taxon>Clostridia</taxon>
        <taxon>Lachnospirales</taxon>
        <taxon>Cellulosilyticaceae</taxon>
        <taxon>Holtiella</taxon>
    </lineage>
</organism>
<gene>
    <name evidence="2" type="ORF">PBV87_12695</name>
</gene>
<dbReference type="EMBL" id="JAQIFT010000047">
    <property type="protein sequence ID" value="MDA3732346.1"/>
    <property type="molecule type" value="Genomic_DNA"/>
</dbReference>
<proteinExistence type="predicted"/>
<dbReference type="SMART" id="SM00530">
    <property type="entry name" value="HTH_XRE"/>
    <property type="match status" value="1"/>
</dbReference>
<dbReference type="InterPro" id="IPR010982">
    <property type="entry name" value="Lambda_DNA-bd_dom_sf"/>
</dbReference>
<name>A0AA42J1P3_9FIRM</name>
<dbReference type="RefSeq" id="WP_271012529.1">
    <property type="nucleotide sequence ID" value="NZ_JAQIFT010000047.1"/>
</dbReference>
<dbReference type="Pfam" id="PF13443">
    <property type="entry name" value="HTH_26"/>
    <property type="match status" value="1"/>
</dbReference>
<evidence type="ECO:0000259" key="1">
    <source>
        <dbReference type="PROSITE" id="PS50943"/>
    </source>
</evidence>
<accession>A0AA42J1P3</accession>
<dbReference type="GO" id="GO:0003677">
    <property type="term" value="F:DNA binding"/>
    <property type="evidence" value="ECO:0007669"/>
    <property type="project" value="InterPro"/>
</dbReference>
<dbReference type="CDD" id="cd00093">
    <property type="entry name" value="HTH_XRE"/>
    <property type="match status" value="1"/>
</dbReference>
<dbReference type="SUPFAM" id="SSF47413">
    <property type="entry name" value="lambda repressor-like DNA-binding domains"/>
    <property type="match status" value="1"/>
</dbReference>